<dbReference type="AlphaFoldDB" id="K3UJY8"/>
<dbReference type="eggNOG" id="ENOG502SD2T">
    <property type="taxonomic scope" value="Eukaryota"/>
</dbReference>
<sequence length="233" mass="26080">MSLHRYSGTHGVPPLPNLGALQQHHAPNPNSAQSASNSSGRIVVVNGFPGTGKFTILKRLKEYLPSDRTCLFDNHLLIDPVAAVIPDRSDRHHELRRLVRAPIFAELGKRAKDGDTILMTACLAADNQRDEDFLQEHLDIARKNGVPMYWINLHCDTTILEQRLSTPERQQGSKIKLTDIDVLRNILENNRLLQPGNVGDARLGFVFESLDVSGELEFNVSRLMGIIEKQPRP</sequence>
<dbReference type="Gene3D" id="3.40.50.300">
    <property type="entry name" value="P-loop containing nucleotide triphosphate hydrolases"/>
    <property type="match status" value="1"/>
</dbReference>
<dbReference type="KEGG" id="fpu:FPSE_07565"/>
<evidence type="ECO:0000313" key="2">
    <source>
        <dbReference type="EMBL" id="EKJ72271.1"/>
    </source>
</evidence>
<evidence type="ECO:0000313" key="3">
    <source>
        <dbReference type="Proteomes" id="UP000007978"/>
    </source>
</evidence>
<evidence type="ECO:0008006" key="4">
    <source>
        <dbReference type="Google" id="ProtNLM"/>
    </source>
</evidence>
<dbReference type="Proteomes" id="UP000007978">
    <property type="component" value="Chromosome 4"/>
</dbReference>
<reference evidence="2 3" key="1">
    <citation type="journal article" date="2012" name="PLoS Pathog.">
        <title>Comparative pathogenomics reveals horizontally acquired novel virulence genes in fungi infecting cereal hosts.</title>
        <authorList>
            <person name="Gardiner D.M."/>
            <person name="McDonald M.C."/>
            <person name="Covarelli L."/>
            <person name="Solomon P.S."/>
            <person name="Rusu A.G."/>
            <person name="Marshall M."/>
            <person name="Kazan K."/>
            <person name="Chakraborty S."/>
            <person name="McDonald B.A."/>
            <person name="Manners J.M."/>
        </authorList>
    </citation>
    <scope>NUCLEOTIDE SEQUENCE [LARGE SCALE GENOMIC DNA]</scope>
    <source>
        <strain evidence="2 3">CS3096</strain>
    </source>
</reference>
<feature type="compositionally biased region" description="Low complexity" evidence="1">
    <location>
        <begin position="26"/>
        <end position="38"/>
    </location>
</feature>
<keyword evidence="3" id="KW-1185">Reference proteome</keyword>
<dbReference type="InterPro" id="IPR027417">
    <property type="entry name" value="P-loop_NTPase"/>
</dbReference>
<dbReference type="OrthoDB" id="5426988at2759"/>
<protein>
    <recommendedName>
        <fullName evidence="4">Chloramphenicol phosphotransferase-like protein</fullName>
    </recommendedName>
</protein>
<dbReference type="GeneID" id="20366183"/>
<organism evidence="2 3">
    <name type="scientific">Fusarium pseudograminearum (strain CS3096)</name>
    <name type="common">Wheat and barley crown-rot fungus</name>
    <dbReference type="NCBI Taxonomy" id="1028729"/>
    <lineage>
        <taxon>Eukaryota</taxon>
        <taxon>Fungi</taxon>
        <taxon>Dikarya</taxon>
        <taxon>Ascomycota</taxon>
        <taxon>Pezizomycotina</taxon>
        <taxon>Sordariomycetes</taxon>
        <taxon>Hypocreomycetidae</taxon>
        <taxon>Hypocreales</taxon>
        <taxon>Nectriaceae</taxon>
        <taxon>Fusarium</taxon>
    </lineage>
</organism>
<feature type="region of interest" description="Disordered" evidence="1">
    <location>
        <begin position="1"/>
        <end position="38"/>
    </location>
</feature>
<name>K3UJY8_FUSPC</name>
<proteinExistence type="predicted"/>
<evidence type="ECO:0000256" key="1">
    <source>
        <dbReference type="SAM" id="MobiDB-lite"/>
    </source>
</evidence>
<gene>
    <name evidence="2" type="ORF">FPSE_07565</name>
</gene>
<comment type="caution">
    <text evidence="2">The sequence shown here is derived from an EMBL/GenBank/DDBJ whole genome shotgun (WGS) entry which is preliminary data.</text>
</comment>
<dbReference type="HOGENOM" id="CLU_092496_0_0_1"/>
<dbReference type="SUPFAM" id="SSF52540">
    <property type="entry name" value="P-loop containing nucleoside triphosphate hydrolases"/>
    <property type="match status" value="1"/>
</dbReference>
<accession>K3UJY8</accession>
<dbReference type="RefSeq" id="XP_009258958.1">
    <property type="nucleotide sequence ID" value="XM_009260683.1"/>
</dbReference>
<dbReference type="EMBL" id="AFNW01000199">
    <property type="protein sequence ID" value="EKJ72271.1"/>
    <property type="molecule type" value="Genomic_DNA"/>
</dbReference>